<feature type="domain" description="HTH cro/C1-type" evidence="4">
    <location>
        <begin position="15"/>
        <end position="76"/>
    </location>
</feature>
<evidence type="ECO:0000313" key="5">
    <source>
        <dbReference type="EMBL" id="AEP36201.1"/>
    </source>
</evidence>
<keyword evidence="1" id="KW-0805">Transcription regulation</keyword>
<dbReference type="AlphaFoldDB" id="G4QCS1"/>
<evidence type="ECO:0000313" key="6">
    <source>
        <dbReference type="Proteomes" id="UP000009284"/>
    </source>
</evidence>
<sequence>MEHMKDINDIRRENLISLIKKAGSQKALADSIGVSKAYINQLVNKKNDESSNSYRNIGKEAARKIEVALGLNKGWLDIDYENNENSDYISLEHYDIHSSAGYGAKNEHLPEIKQLEVLREWANENLGNDARNRIKVIYNKGVSMHPTIRDGDLLFVDIKKNFFDGDGIYVIDIGGDLLTKRLVRDITTGDYLVVSDNTNAKYETARFNKNNIESLTICGRVRKIMTFTEPI</sequence>
<dbReference type="CDD" id="cd06529">
    <property type="entry name" value="S24_LexA-like"/>
    <property type="match status" value="1"/>
</dbReference>
<dbReference type="STRING" id="1008459.TASI_0426"/>
<dbReference type="Gene3D" id="1.10.260.40">
    <property type="entry name" value="lambda repressor-like DNA-binding domains"/>
    <property type="match status" value="1"/>
</dbReference>
<dbReference type="Gene3D" id="2.10.109.10">
    <property type="entry name" value="Umud Fragment, subunit A"/>
    <property type="match status" value="1"/>
</dbReference>
<evidence type="ECO:0000256" key="3">
    <source>
        <dbReference type="ARBA" id="ARBA00023163"/>
    </source>
</evidence>
<dbReference type="PROSITE" id="PS50943">
    <property type="entry name" value="HTH_CROC1"/>
    <property type="match status" value="1"/>
</dbReference>
<dbReference type="PANTHER" id="PTHR40661">
    <property type="match status" value="1"/>
</dbReference>
<dbReference type="InterPro" id="IPR010982">
    <property type="entry name" value="Lambda_DNA-bd_dom_sf"/>
</dbReference>
<reference evidence="5 6" key="2">
    <citation type="journal article" date="2012" name="PLoS ONE">
        <title>Genomic characterization of the taylorella genus.</title>
        <authorList>
            <person name="Hebert L."/>
            <person name="Moumen B."/>
            <person name="Pons N."/>
            <person name="Duquesne F."/>
            <person name="Breuil M.F."/>
            <person name="Goux D."/>
            <person name="Batto J.M."/>
            <person name="Laugier C."/>
            <person name="Renault P."/>
            <person name="Petry S."/>
        </authorList>
    </citation>
    <scope>NUCLEOTIDE SEQUENCE [LARGE SCALE GENOMIC DNA]</scope>
    <source>
        <strain evidence="5 6">MCE3</strain>
    </source>
</reference>
<protein>
    <submittedName>
        <fullName evidence="5">Prophage transcriptional regulator, Cro/CI family</fullName>
    </submittedName>
</protein>
<evidence type="ECO:0000256" key="1">
    <source>
        <dbReference type="ARBA" id="ARBA00023015"/>
    </source>
</evidence>
<dbReference type="GO" id="GO:0003677">
    <property type="term" value="F:DNA binding"/>
    <property type="evidence" value="ECO:0007669"/>
    <property type="project" value="UniProtKB-KW"/>
</dbReference>
<dbReference type="HOGENOM" id="CLU_066192_1_2_4"/>
<reference key="1">
    <citation type="submission" date="2011-09" db="EMBL/GenBank/DDBJ databases">
        <title>Genomic characterization of the Taylorella genus.</title>
        <authorList>
            <person name="Hebert L."/>
            <person name="Moumen B."/>
            <person name="Pons N."/>
            <person name="Duquesne F."/>
            <person name="Breuil M.-F."/>
            <person name="Goux D."/>
            <person name="Batto J.-M."/>
            <person name="Renault P."/>
            <person name="Laugier C."/>
            <person name="Petry S."/>
        </authorList>
    </citation>
    <scope>NUCLEOTIDE SEQUENCE</scope>
    <source>
        <strain>MCE3</strain>
    </source>
</reference>
<dbReference type="Pfam" id="PF00717">
    <property type="entry name" value="Peptidase_S24"/>
    <property type="match status" value="1"/>
</dbReference>
<evidence type="ECO:0000259" key="4">
    <source>
        <dbReference type="PROSITE" id="PS50943"/>
    </source>
</evidence>
<proteinExistence type="predicted"/>
<dbReference type="SUPFAM" id="SSF51306">
    <property type="entry name" value="LexA/Signal peptidase"/>
    <property type="match status" value="1"/>
</dbReference>
<dbReference type="InterPro" id="IPR001387">
    <property type="entry name" value="Cro/C1-type_HTH"/>
</dbReference>
<dbReference type="SUPFAM" id="SSF47413">
    <property type="entry name" value="lambda repressor-like DNA-binding domains"/>
    <property type="match status" value="1"/>
</dbReference>
<keyword evidence="6" id="KW-1185">Reference proteome</keyword>
<dbReference type="KEGG" id="tas:TASI_0426"/>
<dbReference type="InterPro" id="IPR036286">
    <property type="entry name" value="LexA/Signal_pep-like_sf"/>
</dbReference>
<name>G4QCS1_TAYAM</name>
<organism evidence="5 6">
    <name type="scientific">Taylorella asinigenitalis (strain MCE3)</name>
    <dbReference type="NCBI Taxonomy" id="1008459"/>
    <lineage>
        <taxon>Bacteria</taxon>
        <taxon>Pseudomonadati</taxon>
        <taxon>Pseudomonadota</taxon>
        <taxon>Betaproteobacteria</taxon>
        <taxon>Burkholderiales</taxon>
        <taxon>Alcaligenaceae</taxon>
        <taxon>Taylorella</taxon>
    </lineage>
</organism>
<keyword evidence="2" id="KW-0238">DNA-binding</keyword>
<evidence type="ECO:0000256" key="2">
    <source>
        <dbReference type="ARBA" id="ARBA00023125"/>
    </source>
</evidence>
<dbReference type="Proteomes" id="UP000009284">
    <property type="component" value="Chromosome"/>
</dbReference>
<dbReference type="PANTHER" id="PTHR40661:SF3">
    <property type="entry name" value="FELS-1 PROPHAGE TRANSCRIPTIONAL REGULATOR"/>
    <property type="match status" value="1"/>
</dbReference>
<accession>G4QCS1</accession>
<keyword evidence="3" id="KW-0804">Transcription</keyword>
<dbReference type="InterPro" id="IPR015927">
    <property type="entry name" value="Peptidase_S24_S26A/B/C"/>
</dbReference>
<dbReference type="InterPro" id="IPR039418">
    <property type="entry name" value="LexA-like"/>
</dbReference>
<dbReference type="eggNOG" id="COG2932">
    <property type="taxonomic scope" value="Bacteria"/>
</dbReference>
<gene>
    <name evidence="5" type="ordered locus">TASI_0426</name>
</gene>
<dbReference type="CDD" id="cd00093">
    <property type="entry name" value="HTH_XRE"/>
    <property type="match status" value="1"/>
</dbReference>
<dbReference type="EMBL" id="CP003059">
    <property type="protein sequence ID" value="AEP36201.1"/>
    <property type="molecule type" value="Genomic_DNA"/>
</dbReference>